<evidence type="ECO:0000256" key="2">
    <source>
        <dbReference type="HAMAP-Rule" id="MF_02087"/>
    </source>
</evidence>
<reference evidence="6 7" key="1">
    <citation type="journal article" date="2002" name="Nat. Genet.">
        <title>Genome sequence of the endocellular obligate symbiont of tsetse flies, Wigglesworthia glossinidia.</title>
        <authorList>
            <person name="Akman L."/>
            <person name="Yamashita A."/>
            <person name="Watanabe H."/>
            <person name="Oshima K."/>
            <person name="Shiba T."/>
            <person name="Hattori M."/>
            <person name="Aksoy S."/>
        </authorList>
    </citation>
    <scope>NUCLEOTIDE SEQUENCE [LARGE SCALE GENOMIC DNA]</scope>
</reference>
<dbReference type="GO" id="GO:0030170">
    <property type="term" value="F:pyridoxal phosphate binding"/>
    <property type="evidence" value="ECO:0007669"/>
    <property type="project" value="UniProtKB-UniRule"/>
</dbReference>
<evidence type="ECO:0000256" key="3">
    <source>
        <dbReference type="PIRSR" id="PIRSR004848-1"/>
    </source>
</evidence>
<dbReference type="NCBIfam" id="TIGR00044">
    <property type="entry name" value="YggS family pyridoxal phosphate-dependent enzyme"/>
    <property type="match status" value="1"/>
</dbReference>
<comment type="similarity">
    <text evidence="2 4">Belongs to the pyridoxal phosphate-binding protein YggS/PROSC family.</text>
</comment>
<dbReference type="Pfam" id="PF01168">
    <property type="entry name" value="Ala_racemase_N"/>
    <property type="match status" value="1"/>
</dbReference>
<dbReference type="PIRSF" id="PIRSF004848">
    <property type="entry name" value="YBL036c_PLPDEIII"/>
    <property type="match status" value="1"/>
</dbReference>
<dbReference type="STRING" id="36870.gene:10368558"/>
<name>Q8D3C1_WIGBR</name>
<dbReference type="CDD" id="cd06824">
    <property type="entry name" value="PLPDE_III_Yggs_like"/>
    <property type="match status" value="1"/>
</dbReference>
<dbReference type="eggNOG" id="COG0325">
    <property type="taxonomic scope" value="Bacteria"/>
</dbReference>
<keyword evidence="7" id="KW-1185">Reference proteome</keyword>
<evidence type="ECO:0000313" key="7">
    <source>
        <dbReference type="Proteomes" id="UP000000562"/>
    </source>
</evidence>
<evidence type="ECO:0000256" key="4">
    <source>
        <dbReference type="RuleBase" id="RU004514"/>
    </source>
</evidence>
<dbReference type="Gene3D" id="3.20.20.10">
    <property type="entry name" value="Alanine racemase"/>
    <property type="match status" value="1"/>
</dbReference>
<gene>
    <name evidence="6" type="primary">yggS</name>
</gene>
<dbReference type="AlphaFoldDB" id="Q8D3C1"/>
<evidence type="ECO:0000256" key="1">
    <source>
        <dbReference type="ARBA" id="ARBA00022898"/>
    </source>
</evidence>
<comment type="cofactor">
    <cofactor evidence="3">
        <name>pyridoxal 5'-phosphate</name>
        <dbReference type="ChEBI" id="CHEBI:597326"/>
    </cofactor>
</comment>
<dbReference type="HOGENOM" id="CLU_059988_0_1_6"/>
<dbReference type="PROSITE" id="PS01211">
    <property type="entry name" value="UPF0001"/>
    <property type="match status" value="1"/>
</dbReference>
<feature type="domain" description="Alanine racemase N-terminal" evidence="5">
    <location>
        <begin position="45"/>
        <end position="229"/>
    </location>
</feature>
<dbReference type="InterPro" id="IPR001608">
    <property type="entry name" value="Ala_racemase_N"/>
</dbReference>
<dbReference type="OrthoDB" id="9804072at2"/>
<dbReference type="PANTHER" id="PTHR10146">
    <property type="entry name" value="PROLINE SYNTHETASE CO-TRANSCRIBED BACTERIAL HOMOLOG PROTEIN"/>
    <property type="match status" value="1"/>
</dbReference>
<comment type="function">
    <text evidence="2">Pyridoxal 5'-phosphate (PLP)-binding protein, which is involved in PLP homeostasis.</text>
</comment>
<protein>
    <recommendedName>
        <fullName evidence="2">Pyridoxal phosphate homeostasis protein</fullName>
        <shortName evidence="2">PLP homeostasis protein</shortName>
    </recommendedName>
</protein>
<dbReference type="PANTHER" id="PTHR10146:SF14">
    <property type="entry name" value="PYRIDOXAL PHOSPHATE HOMEOSTASIS PROTEIN"/>
    <property type="match status" value="1"/>
</dbReference>
<accession>Q8D3C1</accession>
<evidence type="ECO:0000313" key="6">
    <source>
        <dbReference type="EMBL" id="BAC24226.1"/>
    </source>
</evidence>
<feature type="modified residue" description="N6-(pyridoxal phosphate)lysine" evidence="2 3">
    <location>
        <position position="37"/>
    </location>
</feature>
<comment type="subunit">
    <text evidence="2">Monomer.</text>
</comment>
<dbReference type="KEGG" id="wbr:yggS"/>
<evidence type="ECO:0000259" key="5">
    <source>
        <dbReference type="Pfam" id="PF01168"/>
    </source>
</evidence>
<dbReference type="Proteomes" id="UP000000562">
    <property type="component" value="Chromosome"/>
</dbReference>
<organism evidence="6 7">
    <name type="scientific">Wigglesworthia glossinidia brevipalpis</name>
    <dbReference type="NCBI Taxonomy" id="36870"/>
    <lineage>
        <taxon>Bacteria</taxon>
        <taxon>Pseudomonadati</taxon>
        <taxon>Pseudomonadota</taxon>
        <taxon>Gammaproteobacteria</taxon>
        <taxon>Enterobacterales</taxon>
        <taxon>Erwiniaceae</taxon>
        <taxon>Wigglesworthia</taxon>
    </lineage>
</organism>
<sequence length="233" mass="27635">MKLLIKKNLEKIQNKIYNLSKYYNRNPKNINLLLASKSRSVYEIKFANEYNQNNFGENYVQEAIKKIVWFKKNHPKNNLIWHMIGQIQSNKSKLIAKYFDWCHTINNIKISKKLNNYRKIKKKPLKVLIQININEEKNRYGSSLKEFDNIYEFIFQKCNNLMLKGIMIFPIITDDLNKKIYNFNIIIDKFNTLKNKNSNFNVLSFGTTSDIDHAIKIGSTLLRIGKGIFENKK</sequence>
<dbReference type="SUPFAM" id="SSF51419">
    <property type="entry name" value="PLP-binding barrel"/>
    <property type="match status" value="1"/>
</dbReference>
<dbReference type="EMBL" id="BA000021">
    <property type="protein sequence ID" value="BAC24226.1"/>
    <property type="molecule type" value="Genomic_DNA"/>
</dbReference>
<dbReference type="InterPro" id="IPR011078">
    <property type="entry name" value="PyrdxlP_homeostasis"/>
</dbReference>
<dbReference type="InterPro" id="IPR029066">
    <property type="entry name" value="PLP-binding_barrel"/>
</dbReference>
<dbReference type="HAMAP" id="MF_02087">
    <property type="entry name" value="PLP_homeostasis"/>
    <property type="match status" value="1"/>
</dbReference>
<keyword evidence="1 2" id="KW-0663">Pyridoxal phosphate</keyword>
<proteinExistence type="inferred from homology"/>